<dbReference type="AlphaFoldDB" id="A0A2A9FHK7"/>
<proteinExistence type="predicted"/>
<sequence length="178" mass="19397">MAPLSLCGERHHDGIYASVSRLEDRAAIEDLVLKYFLAADDDDWETLGASFAEDGSFSAGAFPGGDDRESVVKFIQADRQNMGVTVHTQNTTLLTFTDDDHADGVVGAHLELARGGTTVYGAVRYYDTYVRTAEGWQIKTREMAIIHVGPWDEVGTSLTAPNRARWPGADPAPADLPR</sequence>
<dbReference type="Gene3D" id="3.10.450.50">
    <property type="match status" value="1"/>
</dbReference>
<dbReference type="CDD" id="cd00531">
    <property type="entry name" value="NTF2_like"/>
    <property type="match status" value="1"/>
</dbReference>
<accession>A0A2A9FHK7</accession>
<evidence type="ECO:0000259" key="2">
    <source>
        <dbReference type="Pfam" id="PF13577"/>
    </source>
</evidence>
<dbReference type="SUPFAM" id="SSF54427">
    <property type="entry name" value="NTF2-like"/>
    <property type="match status" value="1"/>
</dbReference>
<dbReference type="Proteomes" id="UP000243542">
    <property type="component" value="Unassembled WGS sequence"/>
</dbReference>
<dbReference type="InterPro" id="IPR037401">
    <property type="entry name" value="SnoaL-like"/>
</dbReference>
<gene>
    <name evidence="3" type="ORF">ATK36_5119</name>
</gene>
<feature type="region of interest" description="Disordered" evidence="1">
    <location>
        <begin position="157"/>
        <end position="178"/>
    </location>
</feature>
<protein>
    <submittedName>
        <fullName evidence="3">SnoaL-like protein</fullName>
    </submittedName>
</protein>
<feature type="domain" description="SnoaL-like" evidence="2">
    <location>
        <begin position="21"/>
        <end position="141"/>
    </location>
</feature>
<comment type="caution">
    <text evidence="3">The sequence shown here is derived from an EMBL/GenBank/DDBJ whole genome shotgun (WGS) entry which is preliminary data.</text>
</comment>
<evidence type="ECO:0000313" key="3">
    <source>
        <dbReference type="EMBL" id="PFG49925.1"/>
    </source>
</evidence>
<dbReference type="InterPro" id="IPR032710">
    <property type="entry name" value="NTF2-like_dom_sf"/>
</dbReference>
<keyword evidence="4" id="KW-1185">Reference proteome</keyword>
<name>A0A2A9FHK7_9PSEU</name>
<evidence type="ECO:0000256" key="1">
    <source>
        <dbReference type="SAM" id="MobiDB-lite"/>
    </source>
</evidence>
<dbReference type="EMBL" id="PDJK01000002">
    <property type="protein sequence ID" value="PFG49925.1"/>
    <property type="molecule type" value="Genomic_DNA"/>
</dbReference>
<evidence type="ECO:0000313" key="4">
    <source>
        <dbReference type="Proteomes" id="UP000243542"/>
    </source>
</evidence>
<organism evidence="3 4">
    <name type="scientific">Amycolatopsis sulphurea</name>
    <dbReference type="NCBI Taxonomy" id="76022"/>
    <lineage>
        <taxon>Bacteria</taxon>
        <taxon>Bacillati</taxon>
        <taxon>Actinomycetota</taxon>
        <taxon>Actinomycetes</taxon>
        <taxon>Pseudonocardiales</taxon>
        <taxon>Pseudonocardiaceae</taxon>
        <taxon>Amycolatopsis</taxon>
    </lineage>
</organism>
<reference evidence="3 4" key="1">
    <citation type="submission" date="2017-10" db="EMBL/GenBank/DDBJ databases">
        <title>Sequencing the genomes of 1000 actinobacteria strains.</title>
        <authorList>
            <person name="Klenk H.-P."/>
        </authorList>
    </citation>
    <scope>NUCLEOTIDE SEQUENCE [LARGE SCALE GENOMIC DNA]</scope>
    <source>
        <strain evidence="3 4">DSM 46092</strain>
    </source>
</reference>
<dbReference type="Pfam" id="PF13577">
    <property type="entry name" value="SnoaL_4"/>
    <property type="match status" value="1"/>
</dbReference>